<comment type="caution">
    <text evidence="2">The sequence shown here is derived from an EMBL/GenBank/DDBJ whole genome shotgun (WGS) entry which is preliminary data.</text>
</comment>
<dbReference type="AlphaFoldDB" id="A0AAD8C606"/>
<dbReference type="EMBL" id="JASAOG010000008">
    <property type="protein sequence ID" value="KAK0067121.1"/>
    <property type="molecule type" value="Genomic_DNA"/>
</dbReference>
<reference evidence="2" key="2">
    <citation type="submission" date="2023-04" db="EMBL/GenBank/DDBJ databases">
        <authorList>
            <person name="Bu L."/>
            <person name="Lu L."/>
            <person name="Laidemitt M.R."/>
            <person name="Zhang S.M."/>
            <person name="Mutuku M."/>
            <person name="Mkoji G."/>
            <person name="Steinauer M."/>
            <person name="Loker E.S."/>
        </authorList>
    </citation>
    <scope>NUCLEOTIDE SEQUENCE</scope>
    <source>
        <strain evidence="2">KasaAsao</strain>
        <tissue evidence="2">Whole Snail</tissue>
    </source>
</reference>
<proteinExistence type="predicted"/>
<feature type="coiled-coil region" evidence="1">
    <location>
        <begin position="119"/>
        <end position="167"/>
    </location>
</feature>
<evidence type="ECO:0000313" key="2">
    <source>
        <dbReference type="EMBL" id="KAK0067121.1"/>
    </source>
</evidence>
<gene>
    <name evidence="2" type="ORF">Bpfe_003219</name>
</gene>
<keyword evidence="3" id="KW-1185">Reference proteome</keyword>
<evidence type="ECO:0000313" key="3">
    <source>
        <dbReference type="Proteomes" id="UP001233172"/>
    </source>
</evidence>
<protein>
    <submittedName>
        <fullName evidence="2">GTPase IMAP family member 6</fullName>
    </submittedName>
</protein>
<sequence length="187" mass="22276">MVDRLTFHGHRYVDENFKEAQAARERLMIELDKPLIQDTTFTETSLITQKFETVSKIKEYRERHEQLTALLQRADSLLDSVISQDKGTGALHDIALTVHSLKSSVESEIKIAHTLIIEIEKFKEERKMTTQEFEAEKKEWEKKRAEKDKEIEHLKRLYREIKNKQNTFFLTKLANFVTWPFNKIFKY</sequence>
<keyword evidence="1" id="KW-0175">Coiled coil</keyword>
<reference evidence="2" key="1">
    <citation type="journal article" date="2023" name="PLoS Negl. Trop. Dis.">
        <title>A genome sequence for Biomphalaria pfeifferi, the major vector snail for the human-infecting parasite Schistosoma mansoni.</title>
        <authorList>
            <person name="Bu L."/>
            <person name="Lu L."/>
            <person name="Laidemitt M.R."/>
            <person name="Zhang S.M."/>
            <person name="Mutuku M."/>
            <person name="Mkoji G."/>
            <person name="Steinauer M."/>
            <person name="Loker E.S."/>
        </authorList>
    </citation>
    <scope>NUCLEOTIDE SEQUENCE</scope>
    <source>
        <strain evidence="2">KasaAsao</strain>
    </source>
</reference>
<dbReference type="Proteomes" id="UP001233172">
    <property type="component" value="Unassembled WGS sequence"/>
</dbReference>
<accession>A0AAD8C606</accession>
<organism evidence="2 3">
    <name type="scientific">Biomphalaria pfeifferi</name>
    <name type="common">Bloodfluke planorb</name>
    <name type="synonym">Freshwater snail</name>
    <dbReference type="NCBI Taxonomy" id="112525"/>
    <lineage>
        <taxon>Eukaryota</taxon>
        <taxon>Metazoa</taxon>
        <taxon>Spiralia</taxon>
        <taxon>Lophotrochozoa</taxon>
        <taxon>Mollusca</taxon>
        <taxon>Gastropoda</taxon>
        <taxon>Heterobranchia</taxon>
        <taxon>Euthyneura</taxon>
        <taxon>Panpulmonata</taxon>
        <taxon>Hygrophila</taxon>
        <taxon>Lymnaeoidea</taxon>
        <taxon>Planorbidae</taxon>
        <taxon>Biomphalaria</taxon>
    </lineage>
</organism>
<evidence type="ECO:0000256" key="1">
    <source>
        <dbReference type="SAM" id="Coils"/>
    </source>
</evidence>
<name>A0AAD8C606_BIOPF</name>